<proteinExistence type="predicted"/>
<dbReference type="AlphaFoldDB" id="A0A5J4Q7X0"/>
<sequence>MNAKDQQKVIRAGFILIRPDDLPSPRIKIKDGKSCEWRTMKKFETKAARNREMEKLLELELVIQD</sequence>
<comment type="caution">
    <text evidence="1">The sequence shown here is derived from an EMBL/GenBank/DDBJ whole genome shotgun (WGS) entry which is preliminary data.</text>
</comment>
<evidence type="ECO:0000313" key="1">
    <source>
        <dbReference type="EMBL" id="KAA6316974.1"/>
    </source>
</evidence>
<gene>
    <name evidence="1" type="ORF">EZS27_032798</name>
</gene>
<organism evidence="1">
    <name type="scientific">termite gut metagenome</name>
    <dbReference type="NCBI Taxonomy" id="433724"/>
    <lineage>
        <taxon>unclassified sequences</taxon>
        <taxon>metagenomes</taxon>
        <taxon>organismal metagenomes</taxon>
    </lineage>
</organism>
<reference evidence="1" key="1">
    <citation type="submission" date="2019-03" db="EMBL/GenBank/DDBJ databases">
        <title>Single cell metagenomics reveals metabolic interactions within the superorganism composed of flagellate Streblomastix strix and complex community of Bacteroidetes bacteria on its surface.</title>
        <authorList>
            <person name="Treitli S.C."/>
            <person name="Kolisko M."/>
            <person name="Husnik F."/>
            <person name="Keeling P."/>
            <person name="Hampl V."/>
        </authorList>
    </citation>
    <scope>NUCLEOTIDE SEQUENCE</scope>
    <source>
        <strain evidence="1">STM</strain>
    </source>
</reference>
<accession>A0A5J4Q7X0</accession>
<dbReference type="EMBL" id="SNRY01004685">
    <property type="protein sequence ID" value="KAA6316974.1"/>
    <property type="molecule type" value="Genomic_DNA"/>
</dbReference>
<name>A0A5J4Q7X0_9ZZZZ</name>
<protein>
    <submittedName>
        <fullName evidence="1">Uncharacterized protein</fullName>
    </submittedName>
</protein>